<evidence type="ECO:0000313" key="2">
    <source>
        <dbReference type="Proteomes" id="UP001165960"/>
    </source>
</evidence>
<name>A0ACC2T8I3_9FUNG</name>
<evidence type="ECO:0000313" key="1">
    <source>
        <dbReference type="EMBL" id="KAJ9070859.1"/>
    </source>
</evidence>
<comment type="caution">
    <text evidence="1">The sequence shown here is derived from an EMBL/GenBank/DDBJ whole genome shotgun (WGS) entry which is preliminary data.</text>
</comment>
<reference evidence="1" key="1">
    <citation type="submission" date="2022-04" db="EMBL/GenBank/DDBJ databases">
        <title>Genome of the entomopathogenic fungus Entomophthora muscae.</title>
        <authorList>
            <person name="Elya C."/>
            <person name="Lovett B.R."/>
            <person name="Lee E."/>
            <person name="Macias A.M."/>
            <person name="Hajek A.E."/>
            <person name="De Bivort B.L."/>
            <person name="Kasson M.T."/>
            <person name="De Fine Licht H.H."/>
            <person name="Stajich J.E."/>
        </authorList>
    </citation>
    <scope>NUCLEOTIDE SEQUENCE</scope>
    <source>
        <strain evidence="1">Berkeley</strain>
    </source>
</reference>
<organism evidence="1 2">
    <name type="scientific">Entomophthora muscae</name>
    <dbReference type="NCBI Taxonomy" id="34485"/>
    <lineage>
        <taxon>Eukaryota</taxon>
        <taxon>Fungi</taxon>
        <taxon>Fungi incertae sedis</taxon>
        <taxon>Zoopagomycota</taxon>
        <taxon>Entomophthoromycotina</taxon>
        <taxon>Entomophthoromycetes</taxon>
        <taxon>Entomophthorales</taxon>
        <taxon>Entomophthoraceae</taxon>
        <taxon>Entomophthora</taxon>
    </lineage>
</organism>
<dbReference type="Proteomes" id="UP001165960">
    <property type="component" value="Unassembled WGS sequence"/>
</dbReference>
<proteinExistence type="predicted"/>
<protein>
    <submittedName>
        <fullName evidence="1">Uncharacterized protein</fullName>
    </submittedName>
</protein>
<dbReference type="EMBL" id="QTSX02003557">
    <property type="protein sequence ID" value="KAJ9070859.1"/>
    <property type="molecule type" value="Genomic_DNA"/>
</dbReference>
<keyword evidence="2" id="KW-1185">Reference proteome</keyword>
<sequence>MSKNLRRFLEGPSYALFNAQESVYFRLWDRKDFGRLIKTYHDTVASGETVGISEKCLYLSSLLMYSKHEEASRTLADCIDFWNNNQSKQTHPFSSSESTALFFLEHKRHAVGDFLMGHLKDLKSWSVETRIRLLQSQILNNMYEQAAYNLSSLVTDYSYCDPFPLDRLLYCTRFKSSQTFLKLVHLGFSNKIPMAPGYVNSVLIQQATLADSTPSHGVPKVFAPAPVHSEQLSGTSLKIDECVEWALQFREMGYPISERAWGVMIKRIIQQRGAASGLSTFRYLRRKAKLGPNVVIYCQIIHGFVAAGNLRMAEDIYSEMHKENAPKNEIVRGALLNGYVKAKDIKKVQQHLSMESSAEPQLITTTMLINLAASTSASMKTAEQLYVNFIQSGGSPDQHLMGTMLMGYFMHRDKNGVRRVFEEMERRNMEPDLFALNILMAISAQEMDIEKVMLVLDRILGQGMEPNLRSYHMLMDLLGAHGKIDEVEALFSTLLSKNLSPTLYTFNCLIIGHIRSGEPLKAFKTYKSLKCSGIEPSAFTIGILFSAISQYQLFQFSEQLFQDIHLFNVDKNNAILKSQLSSFHDSLTICNEAHF</sequence>
<gene>
    <name evidence="1" type="ORF">DSO57_1002919</name>
</gene>
<accession>A0ACC2T8I3</accession>